<dbReference type="EMBL" id="JAVREP010000001">
    <property type="protein sequence ID" value="MDT0327556.1"/>
    <property type="molecule type" value="Genomic_DNA"/>
</dbReference>
<evidence type="ECO:0000256" key="1">
    <source>
        <dbReference type="SAM" id="Coils"/>
    </source>
</evidence>
<organism evidence="2 3">
    <name type="scientific">Nocardiopsis lambiniae</name>
    <dbReference type="NCBI Taxonomy" id="3075539"/>
    <lineage>
        <taxon>Bacteria</taxon>
        <taxon>Bacillati</taxon>
        <taxon>Actinomycetota</taxon>
        <taxon>Actinomycetes</taxon>
        <taxon>Streptosporangiales</taxon>
        <taxon>Nocardiopsidaceae</taxon>
        <taxon>Nocardiopsis</taxon>
    </lineage>
</organism>
<keyword evidence="3" id="KW-1185">Reference proteome</keyword>
<proteinExistence type="predicted"/>
<reference evidence="3" key="1">
    <citation type="submission" date="2023-07" db="EMBL/GenBank/DDBJ databases">
        <title>30 novel species of actinomycetes from the DSMZ collection.</title>
        <authorList>
            <person name="Nouioui I."/>
        </authorList>
    </citation>
    <scope>NUCLEOTIDE SEQUENCE [LARGE SCALE GENOMIC DNA]</scope>
    <source>
        <strain evidence="3">DSM 44743</strain>
    </source>
</reference>
<dbReference type="Proteomes" id="UP001183390">
    <property type="component" value="Unassembled WGS sequence"/>
</dbReference>
<gene>
    <name evidence="2" type="ORF">RM479_03940</name>
</gene>
<evidence type="ECO:0000313" key="2">
    <source>
        <dbReference type="EMBL" id="MDT0327556.1"/>
    </source>
</evidence>
<feature type="coiled-coil region" evidence="1">
    <location>
        <begin position="177"/>
        <end position="211"/>
    </location>
</feature>
<name>A0ABU2M4H9_9ACTN</name>
<evidence type="ECO:0000313" key="3">
    <source>
        <dbReference type="Proteomes" id="UP001183390"/>
    </source>
</evidence>
<accession>A0ABU2M4H9</accession>
<sequence>MTSPSALPESADEFIIALDQEIRTVLGDSLSHGGKLSLTDGRRLRPGGDSPHEYVFSCERRRAPFGPSGFLVRRPGSRGPWHPAEAALTSTGRVHVVTEADLGSFPGDVLLREDRVLVPEPSGSGSAPHPRGLDPEIIGERLGAGLRARAEELVRILAAARRQTAVRDRTARARARVNRARAAAERIVDEVALHEAEANRARRALERVEAALWLLDRSPAPFTARVRTLGERARELRSVRDAALREWHDAVVRLTEADRTVAAKARERDHAIEEARCVPSSEVLGARIIRAEWELERILRMGAMSSVPACPCPRSDRAA</sequence>
<dbReference type="RefSeq" id="WP_311510313.1">
    <property type="nucleotide sequence ID" value="NZ_JAVREP010000001.1"/>
</dbReference>
<comment type="caution">
    <text evidence="2">The sequence shown here is derived from an EMBL/GenBank/DDBJ whole genome shotgun (WGS) entry which is preliminary data.</text>
</comment>
<protein>
    <submittedName>
        <fullName evidence="2">Uncharacterized protein</fullName>
    </submittedName>
</protein>
<keyword evidence="1" id="KW-0175">Coiled coil</keyword>